<dbReference type="Pfam" id="PF07386">
    <property type="entry name" value="DUF1499"/>
    <property type="match status" value="1"/>
</dbReference>
<evidence type="ECO:0008006" key="4">
    <source>
        <dbReference type="Google" id="ProtNLM"/>
    </source>
</evidence>
<proteinExistence type="predicted"/>
<name>A0A7S4AXF5_9STRA</name>
<organism evidence="3">
    <name type="scientific">Pseudo-nitzschia australis</name>
    <dbReference type="NCBI Taxonomy" id="44445"/>
    <lineage>
        <taxon>Eukaryota</taxon>
        <taxon>Sar</taxon>
        <taxon>Stramenopiles</taxon>
        <taxon>Ochrophyta</taxon>
        <taxon>Bacillariophyta</taxon>
        <taxon>Bacillariophyceae</taxon>
        <taxon>Bacillariophycidae</taxon>
        <taxon>Bacillariales</taxon>
        <taxon>Bacillariaceae</taxon>
        <taxon>Pseudo-nitzschia</taxon>
    </lineage>
</organism>
<evidence type="ECO:0000256" key="2">
    <source>
        <dbReference type="SAM" id="SignalP"/>
    </source>
</evidence>
<feature type="chain" id="PRO_5030590246" description="PsbP C-terminal domain-containing protein" evidence="2">
    <location>
        <begin position="26"/>
        <end position="273"/>
    </location>
</feature>
<keyword evidence="2" id="KW-0732">Signal</keyword>
<dbReference type="PANTHER" id="PTHR34801">
    <property type="entry name" value="EXPRESSED PROTEIN"/>
    <property type="match status" value="1"/>
</dbReference>
<dbReference type="PANTHER" id="PTHR34801:SF6">
    <property type="entry name" value="SLL1620 PROTEIN"/>
    <property type="match status" value="1"/>
</dbReference>
<gene>
    <name evidence="3" type="ORF">PAUS00366_LOCUS22911</name>
</gene>
<dbReference type="InterPro" id="IPR010865">
    <property type="entry name" value="DUF1499"/>
</dbReference>
<evidence type="ECO:0000256" key="1">
    <source>
        <dbReference type="SAM" id="MobiDB-lite"/>
    </source>
</evidence>
<feature type="signal peptide" evidence="2">
    <location>
        <begin position="1"/>
        <end position="25"/>
    </location>
</feature>
<reference evidence="3" key="1">
    <citation type="submission" date="2021-01" db="EMBL/GenBank/DDBJ databases">
        <authorList>
            <person name="Corre E."/>
            <person name="Pelletier E."/>
            <person name="Niang G."/>
            <person name="Scheremetjew M."/>
            <person name="Finn R."/>
            <person name="Kale V."/>
            <person name="Holt S."/>
            <person name="Cochrane G."/>
            <person name="Meng A."/>
            <person name="Brown T."/>
            <person name="Cohen L."/>
        </authorList>
    </citation>
    <scope>NUCLEOTIDE SEQUENCE</scope>
    <source>
        <strain evidence="3">10249 10 AB</strain>
    </source>
</reference>
<dbReference type="AlphaFoldDB" id="A0A7S4AXF5"/>
<sequence length="273" mass="29042">MFIVGSKQFAIAVTVLLAVSTSVDGFSQPHAQAQKSPHASSRLSMARNEHDVQQQKQGLLRATTAFIAAATIFLSPVNALALEEDITTAAVADASTVTTTAVTASIAKCDVSKKSPPCVSTSNVRQLDLYAAPWTFDSNADEALARLKGAVEAEPLNTVVSTENSNNRHVFVDSKRSKLGTTAYRMEFAINESDRVITFRSSAPSDLTGPDFGLQKKRLSEIRERAGSFGVMGEALDSADTKSTAEKGYGPLGQLKSFYGLQSGAGFQDVLAE</sequence>
<dbReference type="EMBL" id="HBIX01035039">
    <property type="protein sequence ID" value="CAE0730125.1"/>
    <property type="molecule type" value="Transcribed_RNA"/>
</dbReference>
<accession>A0A7S4AXF5</accession>
<evidence type="ECO:0000313" key="3">
    <source>
        <dbReference type="EMBL" id="CAE0730125.1"/>
    </source>
</evidence>
<feature type="compositionally biased region" description="Polar residues" evidence="1">
    <location>
        <begin position="28"/>
        <end position="43"/>
    </location>
</feature>
<feature type="region of interest" description="Disordered" evidence="1">
    <location>
        <begin position="28"/>
        <end position="50"/>
    </location>
</feature>
<protein>
    <recommendedName>
        <fullName evidence="4">PsbP C-terminal domain-containing protein</fullName>
    </recommendedName>
</protein>